<comment type="caution">
    <text evidence="2">The sequence shown here is derived from an EMBL/GenBank/DDBJ whole genome shotgun (WGS) entry which is preliminary data.</text>
</comment>
<proteinExistence type="predicted"/>
<evidence type="ECO:0000313" key="3">
    <source>
        <dbReference type="Proteomes" id="UP001431449"/>
    </source>
</evidence>
<dbReference type="Proteomes" id="UP001431449">
    <property type="component" value="Unassembled WGS sequence"/>
</dbReference>
<accession>A0ABT0GFQ8</accession>
<sequence length="498" mass="54950">MAPRWPWRLAWLVPVLPLVAVGAALFHQGSFLAERALRLTLGEGPLHYSLAPPGWDASLRLSDLRFGDTQGSGAWLRAERVEISGQSWWWLLRNSVRQARLEAPLDRLEVVFEQVEVRPGLDPALGELAPAGLSGAPFETLACPAEVRFDAEGLAEAELELDNRLGFTFRVEGQNLETLVSYRQQGSARIERRLEQSLAMPLSVLVIDQYPMRTRAEHWLFEDLGFSRIRHRRCAERGELIALVDRHVRAVQDAVQSMGLAASEEAWASYRRYVRDGGMLELSVRYPQPAPLDGWFDRPRPASLLALSQASLIREAQRSEFVPANAFTEGLGGDSPKLVARLPLQDTIWIDPEKALVLLEPGRAATPAAPAEAEAAAEAPNAPDPDPPTAAAEVVPQPPAEPVPRPAANPSSRSRLSNIPQPEAKIVVVGEQRSRRLDWNQLQGKVGARLRITTRTGSTRVAELVGWSASDITIRQRIGGGIAESRIQREMFRSAVEL</sequence>
<evidence type="ECO:0000313" key="2">
    <source>
        <dbReference type="EMBL" id="MCK7593373.1"/>
    </source>
</evidence>
<dbReference type="EMBL" id="JALNMH010000004">
    <property type="protein sequence ID" value="MCK7593373.1"/>
    <property type="molecule type" value="Genomic_DNA"/>
</dbReference>
<feature type="region of interest" description="Disordered" evidence="1">
    <location>
        <begin position="367"/>
        <end position="419"/>
    </location>
</feature>
<keyword evidence="3" id="KW-1185">Reference proteome</keyword>
<organism evidence="2 3">
    <name type="scientific">Pseudomarimonas salicorniae</name>
    <dbReference type="NCBI Taxonomy" id="2933270"/>
    <lineage>
        <taxon>Bacteria</taxon>
        <taxon>Pseudomonadati</taxon>
        <taxon>Pseudomonadota</taxon>
        <taxon>Gammaproteobacteria</taxon>
        <taxon>Lysobacterales</taxon>
        <taxon>Lysobacteraceae</taxon>
        <taxon>Pseudomarimonas</taxon>
    </lineage>
</organism>
<gene>
    <name evidence="2" type="ORF">M0G41_06790</name>
</gene>
<feature type="compositionally biased region" description="Pro residues" evidence="1">
    <location>
        <begin position="396"/>
        <end position="407"/>
    </location>
</feature>
<protein>
    <submittedName>
        <fullName evidence="2">Uncharacterized protein</fullName>
    </submittedName>
</protein>
<feature type="compositionally biased region" description="Low complexity" evidence="1">
    <location>
        <begin position="367"/>
        <end position="381"/>
    </location>
</feature>
<evidence type="ECO:0000256" key="1">
    <source>
        <dbReference type="SAM" id="MobiDB-lite"/>
    </source>
</evidence>
<reference evidence="2" key="1">
    <citation type="submission" date="2022-04" db="EMBL/GenBank/DDBJ databases">
        <title>Lysobacter sp. CAU 1642 isolated from sea sand.</title>
        <authorList>
            <person name="Kim W."/>
        </authorList>
    </citation>
    <scope>NUCLEOTIDE SEQUENCE</scope>
    <source>
        <strain evidence="2">CAU 1642</strain>
    </source>
</reference>
<name>A0ABT0GFQ8_9GAMM</name>
<dbReference type="RefSeq" id="WP_248206805.1">
    <property type="nucleotide sequence ID" value="NZ_JALNMH010000004.1"/>
</dbReference>